<feature type="domain" description="WxL Interacting Protein peptidoglycan binding" evidence="3">
    <location>
        <begin position="38"/>
        <end position="158"/>
    </location>
</feature>
<keyword evidence="2" id="KW-0732">Signal</keyword>
<comment type="caution">
    <text evidence="5">The sequence shown here is derived from an EMBL/GenBank/DDBJ whole genome shotgun (WGS) entry which is preliminary data.</text>
</comment>
<evidence type="ECO:0000313" key="6">
    <source>
        <dbReference type="Proteomes" id="UP000664495"/>
    </source>
</evidence>
<evidence type="ECO:0000313" key="5">
    <source>
        <dbReference type="EMBL" id="MBO0454755.1"/>
    </source>
</evidence>
<feature type="signal peptide" evidence="2">
    <location>
        <begin position="1"/>
        <end position="24"/>
    </location>
</feature>
<dbReference type="RefSeq" id="WP_207110481.1">
    <property type="nucleotide sequence ID" value="NZ_JAFLVR010000072.1"/>
</dbReference>
<keyword evidence="6" id="KW-1185">Reference proteome</keyword>
<dbReference type="EMBL" id="JAFLVR010000072">
    <property type="protein sequence ID" value="MBO0454755.1"/>
    <property type="molecule type" value="Genomic_DNA"/>
</dbReference>
<proteinExistence type="predicted"/>
<evidence type="ECO:0000256" key="2">
    <source>
        <dbReference type="SAM" id="SignalP"/>
    </source>
</evidence>
<gene>
    <name evidence="5" type="ORF">JZO85_21035</name>
</gene>
<evidence type="ECO:0000256" key="1">
    <source>
        <dbReference type="SAM" id="Phobius"/>
    </source>
</evidence>
<feature type="chain" id="PRO_5047132576" evidence="2">
    <location>
        <begin position="25"/>
        <end position="347"/>
    </location>
</feature>
<feature type="transmembrane region" description="Helical" evidence="1">
    <location>
        <begin position="317"/>
        <end position="337"/>
    </location>
</feature>
<reference evidence="5 6" key="1">
    <citation type="submission" date="2021-03" db="EMBL/GenBank/DDBJ databases">
        <title>Enterococcal diversity collection.</title>
        <authorList>
            <person name="Gilmore M.S."/>
            <person name="Schwartzman J."/>
            <person name="Van Tyne D."/>
            <person name="Martin M."/>
            <person name="Earl A.M."/>
            <person name="Manson A.L."/>
            <person name="Straub T."/>
            <person name="Salamzade R."/>
            <person name="Saavedra J."/>
            <person name="Lebreton F."/>
            <person name="Prichula J."/>
            <person name="Schaufler K."/>
            <person name="Gaca A."/>
            <person name="Sgardioli B."/>
            <person name="Wagenaar J."/>
            <person name="Strong T."/>
        </authorList>
    </citation>
    <scope>NUCLEOTIDE SEQUENCE [LARGE SCALE GENOMIC DNA]</scope>
    <source>
        <strain evidence="5 6">MJM16</strain>
    </source>
</reference>
<dbReference type="Pfam" id="PF11797">
    <property type="entry name" value="WxLIP_HBD"/>
    <property type="match status" value="1"/>
</dbReference>
<keyword evidence="1" id="KW-1133">Transmembrane helix</keyword>
<dbReference type="InterPro" id="IPR010317">
    <property type="entry name" value="WxLIP_PGBD"/>
</dbReference>
<evidence type="ECO:0000259" key="4">
    <source>
        <dbReference type="Pfam" id="PF11797"/>
    </source>
</evidence>
<feature type="domain" description="WxL Interacting Protein host binding" evidence="4">
    <location>
        <begin position="168"/>
        <end position="306"/>
    </location>
</feature>
<keyword evidence="1" id="KW-0812">Transmembrane</keyword>
<dbReference type="Proteomes" id="UP000664495">
    <property type="component" value="Unassembled WGS sequence"/>
</dbReference>
<sequence length="347" mass="38469">MKRIVASLLVFICLSMSFSSTVFADENEDKKNRDTMGFTVETVLPSNQVDPSRSFYFLKVVPGEVQRVQLKITSTRKEARTVKVSLNDAVTSSEASIDYGVDKPELDDTLKNPVTAIVKVPEEFKEVTVENYEEKTIELEITPPQEAFAGIKLGAVRLIGIPNSSESKKTGLKVETGYTIGMVLTEDATQYNSGGELHFKNADVLLSNGSKVVGISLQNDQPKMIDQLKMSVKIRKKGSDKVLYEKKGEDLSVAPNTHFTYQVPLGLENVEAGKYSVEIVAQNEEKTWKWTKEVSITNDAANKLNEETVDKVITPSWVPIATIVLAAALLVLVIALINRNRSIRRKK</sequence>
<protein>
    <submittedName>
        <fullName evidence="5">DUF916 and DUF3324 domain-containing protein</fullName>
    </submittedName>
</protein>
<keyword evidence="1" id="KW-0472">Membrane</keyword>
<accession>A0ABS3HPD5</accession>
<name>A0ABS3HPD5_9ENTE</name>
<dbReference type="Pfam" id="PF06030">
    <property type="entry name" value="WxLIP_PGBD"/>
    <property type="match status" value="1"/>
</dbReference>
<organism evidence="5 6">
    <name type="scientific">Candidatus Enterococcus murrayae</name>
    <dbReference type="NCBI Taxonomy" id="2815321"/>
    <lineage>
        <taxon>Bacteria</taxon>
        <taxon>Bacillati</taxon>
        <taxon>Bacillota</taxon>
        <taxon>Bacilli</taxon>
        <taxon>Lactobacillales</taxon>
        <taxon>Enterococcaceae</taxon>
        <taxon>Enterococcus</taxon>
    </lineage>
</organism>
<dbReference type="InterPro" id="IPR021759">
    <property type="entry name" value="WxLIP_HBD"/>
</dbReference>
<evidence type="ECO:0000259" key="3">
    <source>
        <dbReference type="Pfam" id="PF06030"/>
    </source>
</evidence>